<comment type="caution">
    <text evidence="2">The sequence shown here is derived from an EMBL/GenBank/DDBJ whole genome shotgun (WGS) entry which is preliminary data.</text>
</comment>
<dbReference type="PANTHER" id="PTHR12197">
    <property type="entry name" value="HISTONE-LYSINE N-METHYLTRANSFERASE SMYD"/>
    <property type="match status" value="1"/>
</dbReference>
<dbReference type="Gene3D" id="1.10.220.160">
    <property type="match status" value="1"/>
</dbReference>
<feature type="domain" description="SET" evidence="1">
    <location>
        <begin position="204"/>
        <end position="238"/>
    </location>
</feature>
<dbReference type="InterPro" id="IPR046341">
    <property type="entry name" value="SET_dom_sf"/>
</dbReference>
<dbReference type="InterPro" id="IPR001214">
    <property type="entry name" value="SET_dom"/>
</dbReference>
<reference evidence="2" key="1">
    <citation type="journal article" date="2020" name="Stud. Mycol.">
        <title>101 Dothideomycetes genomes: a test case for predicting lifestyles and emergence of pathogens.</title>
        <authorList>
            <person name="Haridas S."/>
            <person name="Albert R."/>
            <person name="Binder M."/>
            <person name="Bloem J."/>
            <person name="Labutti K."/>
            <person name="Salamov A."/>
            <person name="Andreopoulos B."/>
            <person name="Baker S."/>
            <person name="Barry K."/>
            <person name="Bills G."/>
            <person name="Bluhm B."/>
            <person name="Cannon C."/>
            <person name="Castanera R."/>
            <person name="Culley D."/>
            <person name="Daum C."/>
            <person name="Ezra D."/>
            <person name="Gonzalez J."/>
            <person name="Henrissat B."/>
            <person name="Kuo A."/>
            <person name="Liang C."/>
            <person name="Lipzen A."/>
            <person name="Lutzoni F."/>
            <person name="Magnuson J."/>
            <person name="Mondo S."/>
            <person name="Nolan M."/>
            <person name="Ohm R."/>
            <person name="Pangilinan J."/>
            <person name="Park H.-J."/>
            <person name="Ramirez L."/>
            <person name="Alfaro M."/>
            <person name="Sun H."/>
            <person name="Tritt A."/>
            <person name="Yoshinaga Y."/>
            <person name="Zwiers L.-H."/>
            <person name="Turgeon B."/>
            <person name="Goodwin S."/>
            <person name="Spatafora J."/>
            <person name="Crous P."/>
            <person name="Grigoriev I."/>
        </authorList>
    </citation>
    <scope>NUCLEOTIDE SEQUENCE</scope>
    <source>
        <strain evidence="2">CBS 110217</strain>
    </source>
</reference>
<dbReference type="OrthoDB" id="5945798at2759"/>
<accession>A0A9P4HKB1</accession>
<dbReference type="Pfam" id="PF00856">
    <property type="entry name" value="SET"/>
    <property type="match status" value="1"/>
</dbReference>
<keyword evidence="3" id="KW-1185">Reference proteome</keyword>
<sequence>MQALAESDSTTSTSFYISKATNAKGESIGNGFFAGRDHEAGNEITILRRPLVGSLDSQYLEDTCANCYVWTEGASTGTRLYACQKEAWNRGHKHECKSLHPLIGKDMPKAVLACMKLLIRRKYGLISDDEWEKLCQLPTHVDDFKQSGTYENIELMAMGAGQFSLTQNMFNKDFVAAMYMRVLTNSLTLITPSLDPLGLMLDPTLGYINHSCEPNAFVLMDGPSVSLRTLRPIKTGEECQKGVTLDEDRWAREPRNLAKKVKDVADAIIAHEPLAQYPANYVGDSRDEQRVAAIQGKAFAEYAEAQRAQDPEEVIHKIEDAMRLCHQSGLWPVYRQPYAALRDDLIVNLLSMGKYPIAWAQCAKRYKHILPKLYPSPFHPTRVVQTWQMAALAVYLAGDPEGIGAPGVNMGLIAMMLVKQVLDASSMSHGSNSAFARSVRGKAEEMTEELRRSLGGSPDTEVVNHELEVQRDMLMEMGEWIKI</sequence>
<dbReference type="InterPro" id="IPR050869">
    <property type="entry name" value="H3K4_H4K5_MeTrfase"/>
</dbReference>
<dbReference type="AlphaFoldDB" id="A0A9P4HKB1"/>
<evidence type="ECO:0000313" key="3">
    <source>
        <dbReference type="Proteomes" id="UP000799777"/>
    </source>
</evidence>
<organism evidence="2 3">
    <name type="scientific">Setomelanomma holmii</name>
    <dbReference type="NCBI Taxonomy" id="210430"/>
    <lineage>
        <taxon>Eukaryota</taxon>
        <taxon>Fungi</taxon>
        <taxon>Dikarya</taxon>
        <taxon>Ascomycota</taxon>
        <taxon>Pezizomycotina</taxon>
        <taxon>Dothideomycetes</taxon>
        <taxon>Pleosporomycetidae</taxon>
        <taxon>Pleosporales</taxon>
        <taxon>Pleosporineae</taxon>
        <taxon>Phaeosphaeriaceae</taxon>
        <taxon>Setomelanomma</taxon>
    </lineage>
</organism>
<dbReference type="SUPFAM" id="SSF82199">
    <property type="entry name" value="SET domain"/>
    <property type="match status" value="1"/>
</dbReference>
<dbReference type="Gene3D" id="6.10.140.2220">
    <property type="match status" value="1"/>
</dbReference>
<proteinExistence type="predicted"/>
<dbReference type="PANTHER" id="PTHR12197:SF251">
    <property type="entry name" value="EG:BACR7C10.4 PROTEIN"/>
    <property type="match status" value="1"/>
</dbReference>
<evidence type="ECO:0000259" key="1">
    <source>
        <dbReference type="Pfam" id="PF00856"/>
    </source>
</evidence>
<dbReference type="EMBL" id="ML978156">
    <property type="protein sequence ID" value="KAF2035938.1"/>
    <property type="molecule type" value="Genomic_DNA"/>
</dbReference>
<gene>
    <name evidence="2" type="ORF">EK21DRAFT_53752</name>
</gene>
<dbReference type="Proteomes" id="UP000799777">
    <property type="component" value="Unassembled WGS sequence"/>
</dbReference>
<dbReference type="Gene3D" id="1.25.40.10">
    <property type="entry name" value="Tetratricopeptide repeat domain"/>
    <property type="match status" value="1"/>
</dbReference>
<dbReference type="Gene3D" id="2.170.270.10">
    <property type="entry name" value="SET domain"/>
    <property type="match status" value="1"/>
</dbReference>
<evidence type="ECO:0000313" key="2">
    <source>
        <dbReference type="EMBL" id="KAF2035938.1"/>
    </source>
</evidence>
<dbReference type="GO" id="GO:0005634">
    <property type="term" value="C:nucleus"/>
    <property type="evidence" value="ECO:0007669"/>
    <property type="project" value="TreeGrafter"/>
</dbReference>
<protein>
    <recommendedName>
        <fullName evidence="1">SET domain-containing protein</fullName>
    </recommendedName>
</protein>
<name>A0A9P4HKB1_9PLEO</name>
<dbReference type="InterPro" id="IPR011990">
    <property type="entry name" value="TPR-like_helical_dom_sf"/>
</dbReference>